<proteinExistence type="predicted"/>
<feature type="compositionally biased region" description="Polar residues" evidence="1">
    <location>
        <begin position="41"/>
        <end position="52"/>
    </location>
</feature>
<feature type="region of interest" description="Disordered" evidence="1">
    <location>
        <begin position="41"/>
        <end position="61"/>
    </location>
</feature>
<keyword evidence="3" id="KW-1185">Reference proteome</keyword>
<dbReference type="AlphaFoldDB" id="A0A195EKN5"/>
<gene>
    <name evidence="2" type="ORF">ALC57_01766</name>
</gene>
<organism evidence="2 3">
    <name type="scientific">Trachymyrmex cornetzi</name>
    <dbReference type="NCBI Taxonomy" id="471704"/>
    <lineage>
        <taxon>Eukaryota</taxon>
        <taxon>Metazoa</taxon>
        <taxon>Ecdysozoa</taxon>
        <taxon>Arthropoda</taxon>
        <taxon>Hexapoda</taxon>
        <taxon>Insecta</taxon>
        <taxon>Pterygota</taxon>
        <taxon>Neoptera</taxon>
        <taxon>Endopterygota</taxon>
        <taxon>Hymenoptera</taxon>
        <taxon>Apocrita</taxon>
        <taxon>Aculeata</taxon>
        <taxon>Formicoidea</taxon>
        <taxon>Formicidae</taxon>
        <taxon>Myrmicinae</taxon>
        <taxon>Trachymyrmex</taxon>
    </lineage>
</organism>
<dbReference type="EMBL" id="KQ978739">
    <property type="protein sequence ID" value="KYN28803.1"/>
    <property type="molecule type" value="Genomic_DNA"/>
</dbReference>
<dbReference type="Proteomes" id="UP000078492">
    <property type="component" value="Unassembled WGS sequence"/>
</dbReference>
<evidence type="ECO:0000313" key="3">
    <source>
        <dbReference type="Proteomes" id="UP000078492"/>
    </source>
</evidence>
<evidence type="ECO:0000313" key="2">
    <source>
        <dbReference type="EMBL" id="KYN28803.1"/>
    </source>
</evidence>
<feature type="non-terminal residue" evidence="2">
    <location>
        <position position="1"/>
    </location>
</feature>
<name>A0A195EKN5_9HYME</name>
<reference evidence="2 3" key="1">
    <citation type="submission" date="2015-09" db="EMBL/GenBank/DDBJ databases">
        <title>Trachymyrmex cornetzi WGS genome.</title>
        <authorList>
            <person name="Nygaard S."/>
            <person name="Hu H."/>
            <person name="Boomsma J."/>
            <person name="Zhang G."/>
        </authorList>
    </citation>
    <scope>NUCLEOTIDE SEQUENCE [LARGE SCALE GENOMIC DNA]</scope>
    <source>
        <strain evidence="2">Tcor2-1</strain>
        <tissue evidence="2">Whole body</tissue>
    </source>
</reference>
<protein>
    <submittedName>
        <fullName evidence="2">Uncharacterized protein</fullName>
    </submittedName>
</protein>
<accession>A0A195EKN5</accession>
<sequence>VNAMLTPVEYICKHKPTTQSPTLSRTTGSTNNGRLAGCTTSHHGVADSSQSGRMRPGAVNRGSSVNARGYVDRGIEHGTAKFIVDGGRCARVKYDDYDRNEIGSPTAFPDCGTFVFVNIFAAAKNVRADMRACAKSFFIYRKSPYPSIKVRAKEDEVSNIPACDVFRHHSRRYSTRKKRSRKASLRSSKENCQQEKGQLSAAQAKETEKENDRGTLFYGTSKQEICGTSVT</sequence>
<feature type="compositionally biased region" description="Basic residues" evidence="1">
    <location>
        <begin position="172"/>
        <end position="184"/>
    </location>
</feature>
<evidence type="ECO:0000256" key="1">
    <source>
        <dbReference type="SAM" id="MobiDB-lite"/>
    </source>
</evidence>
<feature type="region of interest" description="Disordered" evidence="1">
    <location>
        <begin position="172"/>
        <end position="214"/>
    </location>
</feature>